<evidence type="ECO:0000259" key="4">
    <source>
        <dbReference type="PROSITE" id="PS51077"/>
    </source>
</evidence>
<evidence type="ECO:0008006" key="8">
    <source>
        <dbReference type="Google" id="ProtNLM"/>
    </source>
</evidence>
<evidence type="ECO:0000256" key="1">
    <source>
        <dbReference type="ARBA" id="ARBA00023015"/>
    </source>
</evidence>
<dbReference type="AlphaFoldDB" id="A0A1L3MCS0"/>
<protein>
    <recommendedName>
        <fullName evidence="8">IclR family transcriptional regulator</fullName>
    </recommendedName>
</protein>
<dbReference type="EMBL" id="CP013290">
    <property type="protein sequence ID" value="APH00127.1"/>
    <property type="molecule type" value="Genomic_DNA"/>
</dbReference>
<dbReference type="InterPro" id="IPR005471">
    <property type="entry name" value="Tscrpt_reg_IclR_N"/>
</dbReference>
<dbReference type="GO" id="GO:0003677">
    <property type="term" value="F:DNA binding"/>
    <property type="evidence" value="ECO:0007669"/>
    <property type="project" value="UniProtKB-KW"/>
</dbReference>
<gene>
    <name evidence="6" type="ORF">ASJ30_00085</name>
</gene>
<reference evidence="6 7" key="1">
    <citation type="submission" date="2015-11" db="EMBL/GenBank/DDBJ databases">
        <authorList>
            <person name="Zhang Y."/>
            <person name="Guo Z."/>
        </authorList>
    </citation>
    <scope>NUCLEOTIDE SEQUENCE [LARGE SCALE GENOMIC DNA]</scope>
    <source>
        <strain evidence="6 7">YFY001</strain>
    </source>
</reference>
<name>A0A1L3MCS0_9MICO</name>
<dbReference type="PROSITE" id="PS51078">
    <property type="entry name" value="ICLR_ED"/>
    <property type="match status" value="1"/>
</dbReference>
<feature type="domain" description="HTH iclR-type" evidence="4">
    <location>
        <begin position="11"/>
        <end position="72"/>
    </location>
</feature>
<dbReference type="RefSeq" id="WP_072623307.1">
    <property type="nucleotide sequence ID" value="NZ_CP013290.1"/>
</dbReference>
<evidence type="ECO:0000313" key="6">
    <source>
        <dbReference type="EMBL" id="APH00127.1"/>
    </source>
</evidence>
<dbReference type="InterPro" id="IPR050707">
    <property type="entry name" value="HTH_MetabolicPath_Reg"/>
</dbReference>
<keyword evidence="7" id="KW-1185">Reference proteome</keyword>
<dbReference type="GO" id="GO:0003700">
    <property type="term" value="F:DNA-binding transcription factor activity"/>
    <property type="evidence" value="ECO:0007669"/>
    <property type="project" value="TreeGrafter"/>
</dbReference>
<dbReference type="SMART" id="SM00346">
    <property type="entry name" value="HTH_ICLR"/>
    <property type="match status" value="1"/>
</dbReference>
<feature type="domain" description="IclR-ED" evidence="5">
    <location>
        <begin position="73"/>
        <end position="251"/>
    </location>
</feature>
<evidence type="ECO:0000256" key="2">
    <source>
        <dbReference type="ARBA" id="ARBA00023125"/>
    </source>
</evidence>
<keyword evidence="1" id="KW-0805">Transcription regulation</keyword>
<dbReference type="PANTHER" id="PTHR30136">
    <property type="entry name" value="HELIX-TURN-HELIX TRANSCRIPTIONAL REGULATOR, ICLR FAMILY"/>
    <property type="match status" value="1"/>
</dbReference>
<dbReference type="Pfam" id="PF09339">
    <property type="entry name" value="HTH_IclR"/>
    <property type="match status" value="1"/>
</dbReference>
<dbReference type="SUPFAM" id="SSF55781">
    <property type="entry name" value="GAF domain-like"/>
    <property type="match status" value="1"/>
</dbReference>
<evidence type="ECO:0000256" key="3">
    <source>
        <dbReference type="ARBA" id="ARBA00023163"/>
    </source>
</evidence>
<dbReference type="PANTHER" id="PTHR30136:SF24">
    <property type="entry name" value="HTH-TYPE TRANSCRIPTIONAL REPRESSOR ALLR"/>
    <property type="match status" value="1"/>
</dbReference>
<dbReference type="InterPro" id="IPR014757">
    <property type="entry name" value="Tscrpt_reg_IclR_C"/>
</dbReference>
<keyword evidence="3" id="KW-0804">Transcription</keyword>
<evidence type="ECO:0000259" key="5">
    <source>
        <dbReference type="PROSITE" id="PS51078"/>
    </source>
</evidence>
<dbReference type="GO" id="GO:0045892">
    <property type="term" value="P:negative regulation of DNA-templated transcription"/>
    <property type="evidence" value="ECO:0007669"/>
    <property type="project" value="TreeGrafter"/>
</dbReference>
<evidence type="ECO:0000313" key="7">
    <source>
        <dbReference type="Proteomes" id="UP000182938"/>
    </source>
</evidence>
<accession>A0A1L3MCS0</accession>
<organism evidence="6 7">
    <name type="scientific">Janibacter indicus</name>
    <dbReference type="NCBI Taxonomy" id="857417"/>
    <lineage>
        <taxon>Bacteria</taxon>
        <taxon>Bacillati</taxon>
        <taxon>Actinomycetota</taxon>
        <taxon>Actinomycetes</taxon>
        <taxon>Micrococcales</taxon>
        <taxon>Intrasporangiaceae</taxon>
        <taxon>Janibacter</taxon>
    </lineage>
</organism>
<proteinExistence type="predicted"/>
<keyword evidence="2" id="KW-0238">DNA-binding</keyword>
<dbReference type="InterPro" id="IPR036390">
    <property type="entry name" value="WH_DNA-bd_sf"/>
</dbReference>
<dbReference type="InterPro" id="IPR029016">
    <property type="entry name" value="GAF-like_dom_sf"/>
</dbReference>
<dbReference type="Pfam" id="PF01614">
    <property type="entry name" value="IclR_C"/>
    <property type="match status" value="1"/>
</dbReference>
<dbReference type="PROSITE" id="PS51077">
    <property type="entry name" value="HTH_ICLR"/>
    <property type="match status" value="1"/>
</dbReference>
<dbReference type="SUPFAM" id="SSF46785">
    <property type="entry name" value="Winged helix' DNA-binding domain"/>
    <property type="match status" value="1"/>
</dbReference>
<dbReference type="Gene3D" id="3.30.450.40">
    <property type="match status" value="1"/>
</dbReference>
<dbReference type="KEGG" id="jte:ASJ30_00085"/>
<dbReference type="Proteomes" id="UP000182938">
    <property type="component" value="Chromosome"/>
</dbReference>
<dbReference type="InterPro" id="IPR036388">
    <property type="entry name" value="WH-like_DNA-bd_sf"/>
</dbReference>
<sequence length="254" mass="26932">MRSAESNDPPISVVGRVAAVLGALEGADTPLGISELATRTGLAKGSVHRLVGQLVDERLLERTPDGRLVLGVRLFEIGSSVPLPRSLSQVARPLMVDLHQATERQVHLATLEGIGVVYIEIVRNQGPRLSSQVGGRLPAHATGVGKAMLAYSPRAVLAQRVEAGLPAMTPRTLVTPGALARNLQDIRTEGTSYDHEESHVGVSCVAAPVFGSDRKIRAALSVSGPTQRMDLQRLGVAVRTAAFAISRQLRDADL</sequence>
<dbReference type="Gene3D" id="1.10.10.10">
    <property type="entry name" value="Winged helix-like DNA-binding domain superfamily/Winged helix DNA-binding domain"/>
    <property type="match status" value="1"/>
</dbReference>